<dbReference type="Pfam" id="PF14874">
    <property type="entry name" value="PapD-like"/>
    <property type="match status" value="1"/>
</dbReference>
<feature type="domain" description="Calponin-homology (CH)" evidence="2">
    <location>
        <begin position="1670"/>
        <end position="1792"/>
    </location>
</feature>
<reference evidence="3" key="1">
    <citation type="journal article" name="BMC Genomics">
        <title>Long-read sequencing and de novo genome assembly of marine medaka (Oryzias melastigma).</title>
        <authorList>
            <person name="Liang P."/>
            <person name="Saqib H.S.A."/>
            <person name="Ni X."/>
            <person name="Shen Y."/>
        </authorList>
    </citation>
    <scope>NUCLEOTIDE SEQUENCE</scope>
    <source>
        <strain evidence="3">Bigg-433</strain>
    </source>
</reference>
<dbReference type="PANTHER" id="PTHR45912:SF3">
    <property type="entry name" value="CILIA- AND FLAGELLA-ASSOCIATED PROTEIN 47"/>
    <property type="match status" value="1"/>
</dbReference>
<dbReference type="InterPro" id="IPR036872">
    <property type="entry name" value="CH_dom_sf"/>
</dbReference>
<evidence type="ECO:0000256" key="1">
    <source>
        <dbReference type="SAM" id="MobiDB-lite"/>
    </source>
</evidence>
<organism evidence="3 4">
    <name type="scientific">Oryzias melastigma</name>
    <name type="common">Marine medaka</name>
    <dbReference type="NCBI Taxonomy" id="30732"/>
    <lineage>
        <taxon>Eukaryota</taxon>
        <taxon>Metazoa</taxon>
        <taxon>Chordata</taxon>
        <taxon>Craniata</taxon>
        <taxon>Vertebrata</taxon>
        <taxon>Euteleostomi</taxon>
        <taxon>Actinopterygii</taxon>
        <taxon>Neopterygii</taxon>
        <taxon>Teleostei</taxon>
        <taxon>Neoteleostei</taxon>
        <taxon>Acanthomorphata</taxon>
        <taxon>Ovalentaria</taxon>
        <taxon>Atherinomorphae</taxon>
        <taxon>Beloniformes</taxon>
        <taxon>Adrianichthyidae</taxon>
        <taxon>Oryziinae</taxon>
        <taxon>Oryzias</taxon>
    </lineage>
</organism>
<evidence type="ECO:0000313" key="3">
    <source>
        <dbReference type="EMBL" id="KAF6737241.1"/>
    </source>
</evidence>
<name>A0A834FNK6_ORYME</name>
<dbReference type="SUPFAM" id="SSF47576">
    <property type="entry name" value="Calponin-homology domain, CH-domain"/>
    <property type="match status" value="1"/>
</dbReference>
<dbReference type="InterPro" id="IPR013783">
    <property type="entry name" value="Ig-like_fold"/>
</dbReference>
<proteinExistence type="predicted"/>
<evidence type="ECO:0000259" key="2">
    <source>
        <dbReference type="PROSITE" id="PS50021"/>
    </source>
</evidence>
<comment type="caution">
    <text evidence="3">The sequence shown here is derived from an EMBL/GenBank/DDBJ whole genome shotgun (WGS) entry which is preliminary data.</text>
</comment>
<feature type="compositionally biased region" description="Low complexity" evidence="1">
    <location>
        <begin position="1416"/>
        <end position="1435"/>
    </location>
</feature>
<gene>
    <name evidence="3" type="ORF">FQA47_022166</name>
</gene>
<dbReference type="Gene3D" id="2.60.40.10">
    <property type="entry name" value="Immunoglobulins"/>
    <property type="match status" value="7"/>
</dbReference>
<dbReference type="InterPro" id="IPR056343">
    <property type="entry name" value="CFAP47_dom"/>
</dbReference>
<dbReference type="PROSITE" id="PS50021">
    <property type="entry name" value="CH"/>
    <property type="match status" value="1"/>
</dbReference>
<protein>
    <recommendedName>
        <fullName evidence="2">Calponin-homology (CH) domain-containing protein</fullName>
    </recommendedName>
</protein>
<dbReference type="Pfam" id="PF24529">
    <property type="entry name" value="CFAP47"/>
    <property type="match status" value="1"/>
</dbReference>
<feature type="region of interest" description="Disordered" evidence="1">
    <location>
        <begin position="540"/>
        <end position="580"/>
    </location>
</feature>
<sequence>MAGSSVRVDPPLVEFKNARCGRVYETFLKVTNIGKNVKKIAFAKPTLKVFKLDPPCGAVSLASGLSVSVCLKFTPESDEEIRDCIQVHVDDKETISIPLLMPFRVCLLSMDSSIDFGCVAASSEVMVKHHPITNHGSVPGTFRVQSESRDAQLSLSPRRGVVAAGATKWLKVELHTDRPRQISEQVLVELQSGAAVVLSIRADVVDQRLEVIDLQGTPLPCVEFGCVYFGTSCVKKAVLRNIGPAPCDWVCLLQETAAGTELGADLQRSTDAALLDKMQKCSSEKDEVCQNLVCVPAEGQLGPNDKTTLSLHFSPVCSRNADRQERDLSPCRQDYCLFLLFDSVGSRRGFTHRAARSSVELAVTGSGLPVRLVPSPSHRFDFPSCAPGRCADVLCVLQNLCHQLPVTFRFRKTAQFCAEPAGASIGPGRRLVGGMRTWRGILSGAAFLDLFLSGVQEVVLSFKARQQGSLCVQQKLDVLGRVSKRNEDQDVDLELCSFHTITLHFSATCQTQSPGEETSVFAPPEATLQMFTSVKCLQKPDQADKPQLSRRQTQTDNSPASTIRKTAPHRDTSRRSAGSGVPRCVSVDVLTERRQHQQIYVDFLRRLRQTRLQKLKEREQKNLEDGVNLGIVPCHGLVPPKLPVSVLEEEISELKLEAGSRRSVLWNTDSPQVNSEMETNAVPSSDQQEEDCSRTLTPQELYQVIVEPWVLDFGRVCVDSESVQTVKFINLLPVHVWLQLEVDCPELQGSAPLSHVLPPRSHQDFPVVFQSSALGSFSRSLSYSVNQRHPGQMVVQAQVIPLSLELSTTQLLLHPNTHRSTVTLRNPCNRAAEFTWRPLLTQSDAPFSVRPATGTVQPLSELDCEVVWHPSFSCSSEGVFEVYVHEGNVQQLHCIAKVGSTSVHPAQDRIAFGSVPLNVPSVRTAVLLNSGLNHAFYQVVEEHLPAGMAVSPREGVLPSRGQSVLQIHYSPEQVSRLDARVEISLRNMKSVQLRVVGTVEPPNIDMSVTLFQFHCVYVGSQQRIPFSLTNRSPAAATVAFHLSDHQDFFIQAPEHAARTGPTPGSPPADPGLSVVEIQPQQTENCFLVFSPSQVASHEFHLHLRVNGVEWPPSSSSPAGGRDLVRPLSHSDSLEAPLIRASALLPPLEMSPCGLEFHLDPRSHLNSQTVELKAASRDGVCWSLLGGEVQWWFDCRETAGLLSVSPSCGSLEPDRSVQVVVTVNPEVLTAGTPGTKMFLPLYVGKQQEAKEHPPYRRLSVTVSSDPPTISLQPRRVLLSPVPLRSSVETTLTLKLHGYPSGTEVFAEVDEVELEDGTKTQPFSVIFPEGNTVPACNHKQEVRAASLTCRLTFSSDVPVCLRSNVTFTDHMTNRFSFEVCAAADNSLLTLWPHMALHHWSQRVILKIDERSVMVDLQSYGSPSPASGPTTSSTTFDHSSSENQSPDSSTGSVSRDAFAPPSRDSSVPADSEEGAFHRSVLAAAERWFSLFGWPTGPHPLSVPHTLRRVVSDAQSNSGDGRTRRVNQNKESRSFLDMLHHLSGRQIPGVPVCRSVSDELERRVQQLLQQHEAALSFLTAQGACLAHIRPQYLLDLQEFEHWCLLQSGPEEDRLDRRSYESVSKRSWTHVLLQIYKVLVLRRVSVRCLPSPLDHSEAAGLLFSSSPSVESNFYSSQELLLLSWLNMHYHRMRGAPWAAGGAAQTPARWIVNFDLDLADGLVLASLLASHCPYLIRGFLSRMYAAPSSLEEIFHNNLIVVQVLSRLHLSINVQPTDLCDPNPVQMLMLCVHLYEALPQVVPKDIVTLSGHLHSSFSKQVRLTNPSSKTIRYQASLYGEDAHWFSFPAGSKVIIPPRSSAELSVQFRCFCLRQMQAVLVLTCSSASDVCSLALSLRTRVSHISPTSALTCESPCYQLSTIQLPLTSTFQTEAHFRVVLVEWSFNPLESESGIESIVHQAVGTSDRTPEEETQGGAERDFLSEARSVLLKANQKDSLNLLYLPFVPGKKHLCVLLLNPQVGDMVHLVKATAHLPLPSPLSVRTSPPSAPRTPVLSLHCQLGDVLEEVLQIPRINVPWEQALAVWAQHCMSEDERRRRRLTHSLQSSTVRANMATQKLCRQPLWGQLEQMKQVEYRVEVSLPQNFILPSSVAIPVKEDADGAWDDSAECVDVPLQFKADSVGQFTCQVVMKSWMDTRLYLLEVLVSAQRGVSHLQFSSPVHRSLTQLIPVRNETLQHWRMDAGVSGEGFSGPDLLNVMSGTEEFYPLTFLPAAQGVVTGKLSLQGGCAGSQRVFALRGVGEPPLPQDRVLLHCPVGRSSHTQLDVPNSSKTIVTLKVVTDLSIVSGIPNLEVKPGHAAPYTLTVSPWKRGRFSGSLSFVEVCDGFKAKNRRGTSRQSYEVHFSLEIMCEPAAPLKVIRVQCVAESSAVVEIPVCNGGGEPLLLEVMLEGDDLTGEGRLSVPALETLSYKVTFRPVRAGRSTGSVVFQSEQMKEFWYQLELCGLPPAAPNP</sequence>
<evidence type="ECO:0000313" key="4">
    <source>
        <dbReference type="Proteomes" id="UP000646548"/>
    </source>
</evidence>
<feature type="compositionally biased region" description="Polar residues" evidence="1">
    <location>
        <begin position="549"/>
        <end position="564"/>
    </location>
</feature>
<dbReference type="Gene3D" id="1.10.418.10">
    <property type="entry name" value="Calponin-like domain"/>
    <property type="match status" value="1"/>
</dbReference>
<accession>A0A834FNK6</accession>
<dbReference type="GO" id="GO:0005929">
    <property type="term" value="C:cilium"/>
    <property type="evidence" value="ECO:0007669"/>
    <property type="project" value="TreeGrafter"/>
</dbReference>
<dbReference type="EMBL" id="WKFB01000068">
    <property type="protein sequence ID" value="KAF6737241.1"/>
    <property type="molecule type" value="Genomic_DNA"/>
</dbReference>
<dbReference type="InterPro" id="IPR001715">
    <property type="entry name" value="CH_dom"/>
</dbReference>
<dbReference type="GO" id="GO:0060271">
    <property type="term" value="P:cilium assembly"/>
    <property type="evidence" value="ECO:0007669"/>
    <property type="project" value="TreeGrafter"/>
</dbReference>
<dbReference type="Proteomes" id="UP000646548">
    <property type="component" value="Unassembled WGS sequence"/>
</dbReference>
<feature type="compositionally biased region" description="Polar residues" evidence="1">
    <location>
        <begin position="1439"/>
        <end position="1450"/>
    </location>
</feature>
<dbReference type="PANTHER" id="PTHR45912">
    <property type="entry name" value="CILIA- AND FLAGELLA-ASSOCIATED PROTEIN 47"/>
    <property type="match status" value="1"/>
</dbReference>
<feature type="region of interest" description="Disordered" evidence="1">
    <location>
        <begin position="1416"/>
        <end position="1468"/>
    </location>
</feature>